<dbReference type="InterPro" id="IPR011004">
    <property type="entry name" value="Trimer_LpxA-like_sf"/>
</dbReference>
<evidence type="ECO:0000256" key="1">
    <source>
        <dbReference type="ARBA" id="ARBA00007274"/>
    </source>
</evidence>
<keyword evidence="4" id="KW-0012">Acyltransferase</keyword>
<dbReference type="Proteomes" id="UP000276437">
    <property type="component" value="Chromosome"/>
</dbReference>
<dbReference type="KEGG" id="mana:MAMMFC1_02319"/>
<dbReference type="InterPro" id="IPR001451">
    <property type="entry name" value="Hexapep"/>
</dbReference>
<dbReference type="RefSeq" id="WP_269471832.1">
    <property type="nucleotide sequence ID" value="NZ_AP018449.1"/>
</dbReference>
<dbReference type="PANTHER" id="PTHR23416:SF23">
    <property type="entry name" value="ACETYLTRANSFERASE C18B11.09C-RELATED"/>
    <property type="match status" value="1"/>
</dbReference>
<accession>A0A348AKN7</accession>
<gene>
    <name evidence="4" type="ORF">MAMMFC1_02319</name>
</gene>
<evidence type="ECO:0000313" key="5">
    <source>
        <dbReference type="Proteomes" id="UP000276437"/>
    </source>
</evidence>
<dbReference type="Pfam" id="PF14602">
    <property type="entry name" value="Hexapep_2"/>
    <property type="match status" value="1"/>
</dbReference>
<dbReference type="InterPro" id="IPR018357">
    <property type="entry name" value="Hexapep_transf_CS"/>
</dbReference>
<sequence>MFKLSALFDNIKNRIRQELRTFLFPPASPGSPCQAARRLGARIAVGDDTLLLESAQFRFDVPTPDNRQYISIGEKCVIGGNFIFESAAGKISVGERTYIGGGVNLISRVGISIGNDVIIAWGCYVYDHNSHSLHWQDRRQDIEQFSQDFRRHQCGIINKDWSTVKAKPIMIQDKAWIGFEATILKGVTIGEGAIVGAKSVVVTDVEPWTVVAGNPARLIKRLSPEDR</sequence>
<keyword evidence="5" id="KW-1185">Reference proteome</keyword>
<evidence type="ECO:0000256" key="2">
    <source>
        <dbReference type="ARBA" id="ARBA00022679"/>
    </source>
</evidence>
<comment type="similarity">
    <text evidence="1">Belongs to the transferase hexapeptide repeat family.</text>
</comment>
<protein>
    <submittedName>
        <fullName evidence="4">Putative acetyltransferase</fullName>
        <ecNumber evidence="4">2.3.1.-</ecNumber>
    </submittedName>
</protein>
<name>A0A348AKN7_9FIRM</name>
<reference evidence="4 5" key="1">
    <citation type="journal article" date="2018" name="Int. J. Syst. Evol. Microbiol.">
        <title>Methylomusa anaerophila gen. nov., sp. nov., an anaerobic methanol-utilizing bacterium isolated from a microbial fuel cell.</title>
        <authorList>
            <person name="Amano N."/>
            <person name="Yamamuro A."/>
            <person name="Miyahara M."/>
            <person name="Kouzuma A."/>
            <person name="Abe T."/>
            <person name="Watanabe K."/>
        </authorList>
    </citation>
    <scope>NUCLEOTIDE SEQUENCE [LARGE SCALE GENOMIC DNA]</scope>
    <source>
        <strain evidence="4 5">MMFC1</strain>
    </source>
</reference>
<dbReference type="EMBL" id="AP018449">
    <property type="protein sequence ID" value="BBB91635.1"/>
    <property type="molecule type" value="Genomic_DNA"/>
</dbReference>
<dbReference type="InterPro" id="IPR051159">
    <property type="entry name" value="Hexapeptide_acetyltransf"/>
</dbReference>
<dbReference type="AlphaFoldDB" id="A0A348AKN7"/>
<dbReference type="Gene3D" id="2.160.10.10">
    <property type="entry name" value="Hexapeptide repeat proteins"/>
    <property type="match status" value="1"/>
</dbReference>
<dbReference type="GO" id="GO:0005829">
    <property type="term" value="C:cytosol"/>
    <property type="evidence" value="ECO:0007669"/>
    <property type="project" value="TreeGrafter"/>
</dbReference>
<evidence type="ECO:0000313" key="4">
    <source>
        <dbReference type="EMBL" id="BBB91635.1"/>
    </source>
</evidence>
<dbReference type="PANTHER" id="PTHR23416">
    <property type="entry name" value="SIALIC ACID SYNTHASE-RELATED"/>
    <property type="match status" value="1"/>
</dbReference>
<evidence type="ECO:0000256" key="3">
    <source>
        <dbReference type="ARBA" id="ARBA00022737"/>
    </source>
</evidence>
<dbReference type="EC" id="2.3.1.-" evidence="4"/>
<dbReference type="GO" id="GO:0008374">
    <property type="term" value="F:O-acyltransferase activity"/>
    <property type="evidence" value="ECO:0007669"/>
    <property type="project" value="TreeGrafter"/>
</dbReference>
<dbReference type="SUPFAM" id="SSF51161">
    <property type="entry name" value="Trimeric LpxA-like enzymes"/>
    <property type="match status" value="1"/>
</dbReference>
<keyword evidence="3" id="KW-0677">Repeat</keyword>
<dbReference type="CDD" id="cd04647">
    <property type="entry name" value="LbH_MAT_like"/>
    <property type="match status" value="1"/>
</dbReference>
<dbReference type="PROSITE" id="PS00101">
    <property type="entry name" value="HEXAPEP_TRANSFERASES"/>
    <property type="match status" value="1"/>
</dbReference>
<dbReference type="Pfam" id="PF00132">
    <property type="entry name" value="Hexapep"/>
    <property type="match status" value="1"/>
</dbReference>
<organism evidence="4 5">
    <name type="scientific">Methylomusa anaerophila</name>
    <dbReference type="NCBI Taxonomy" id="1930071"/>
    <lineage>
        <taxon>Bacteria</taxon>
        <taxon>Bacillati</taxon>
        <taxon>Bacillota</taxon>
        <taxon>Negativicutes</taxon>
        <taxon>Selenomonadales</taxon>
        <taxon>Sporomusaceae</taxon>
        <taxon>Methylomusa</taxon>
    </lineage>
</organism>
<proteinExistence type="inferred from homology"/>
<keyword evidence="2 4" id="KW-0808">Transferase</keyword>